<accession>A0ABT3AP17</accession>
<dbReference type="InterPro" id="IPR039422">
    <property type="entry name" value="MarR/SlyA-like"/>
</dbReference>
<protein>
    <submittedName>
        <fullName evidence="2">MarR family winged helix-turn-helix transcriptional regulator</fullName>
    </submittedName>
</protein>
<evidence type="ECO:0000313" key="3">
    <source>
        <dbReference type="Proteomes" id="UP001320899"/>
    </source>
</evidence>
<dbReference type="RefSeq" id="WP_263830079.1">
    <property type="nucleotide sequence ID" value="NZ_JAOWLB010000017.1"/>
</dbReference>
<dbReference type="Gene3D" id="1.10.10.10">
    <property type="entry name" value="Winged helix-like DNA-binding domain superfamily/Winged helix DNA-binding domain"/>
    <property type="match status" value="1"/>
</dbReference>
<gene>
    <name evidence="2" type="ORF">OE747_18955</name>
</gene>
<dbReference type="InterPro" id="IPR000835">
    <property type="entry name" value="HTH_MarR-typ"/>
</dbReference>
<dbReference type="InterPro" id="IPR036390">
    <property type="entry name" value="WH_DNA-bd_sf"/>
</dbReference>
<dbReference type="PROSITE" id="PS50995">
    <property type="entry name" value="HTH_MARR_2"/>
    <property type="match status" value="1"/>
</dbReference>
<evidence type="ECO:0000313" key="2">
    <source>
        <dbReference type="EMBL" id="MCV2890421.1"/>
    </source>
</evidence>
<dbReference type="PANTHER" id="PTHR33164:SF43">
    <property type="entry name" value="HTH-TYPE TRANSCRIPTIONAL REPRESSOR YETL"/>
    <property type="match status" value="1"/>
</dbReference>
<keyword evidence="3" id="KW-1185">Reference proteome</keyword>
<dbReference type="Pfam" id="PF12802">
    <property type="entry name" value="MarR_2"/>
    <property type="match status" value="1"/>
</dbReference>
<comment type="caution">
    <text evidence="2">The sequence shown here is derived from an EMBL/GenBank/DDBJ whole genome shotgun (WGS) entry which is preliminary data.</text>
</comment>
<dbReference type="PANTHER" id="PTHR33164">
    <property type="entry name" value="TRANSCRIPTIONAL REGULATOR, MARR FAMILY"/>
    <property type="match status" value="1"/>
</dbReference>
<name>A0ABT3AP17_9RHOB</name>
<dbReference type="Proteomes" id="UP001320899">
    <property type="component" value="Unassembled WGS sequence"/>
</dbReference>
<feature type="domain" description="HTH marR-type" evidence="1">
    <location>
        <begin position="1"/>
        <end position="135"/>
    </location>
</feature>
<organism evidence="2 3">
    <name type="scientific">Ruegeria aquimaris</name>
    <dbReference type="NCBI Taxonomy" id="2984333"/>
    <lineage>
        <taxon>Bacteria</taxon>
        <taxon>Pseudomonadati</taxon>
        <taxon>Pseudomonadota</taxon>
        <taxon>Alphaproteobacteria</taxon>
        <taxon>Rhodobacterales</taxon>
        <taxon>Roseobacteraceae</taxon>
        <taxon>Ruegeria</taxon>
    </lineage>
</organism>
<dbReference type="SUPFAM" id="SSF46785">
    <property type="entry name" value="Winged helix' DNA-binding domain"/>
    <property type="match status" value="1"/>
</dbReference>
<dbReference type="InterPro" id="IPR036388">
    <property type="entry name" value="WH-like_DNA-bd_sf"/>
</dbReference>
<dbReference type="SMART" id="SM00347">
    <property type="entry name" value="HTH_MARR"/>
    <property type="match status" value="1"/>
</dbReference>
<dbReference type="EMBL" id="JAOWLB010000017">
    <property type="protein sequence ID" value="MCV2890421.1"/>
    <property type="molecule type" value="Genomic_DNA"/>
</dbReference>
<proteinExistence type="predicted"/>
<reference evidence="2 3" key="1">
    <citation type="submission" date="2022-10" db="EMBL/GenBank/DDBJ databases">
        <title>Ruegeria sp. nov., isolated from ocean surface sediments.</title>
        <authorList>
            <person name="He W."/>
            <person name="Xue H.-P."/>
            <person name="Zhang D.-F."/>
        </authorList>
    </citation>
    <scope>NUCLEOTIDE SEQUENCE [LARGE SCALE GENOMIC DNA]</scope>
    <source>
        <strain evidence="2 3">XHP0148</strain>
    </source>
</reference>
<evidence type="ECO:0000259" key="1">
    <source>
        <dbReference type="PROSITE" id="PS50995"/>
    </source>
</evidence>
<sequence length="207" mass="22786">MDSDSKHIITALQRLAMFWRANQWLVAKDFALNPTQCEVLTRVAAKPERAIVLADAFGISQASLSDSIAALDRKGLVRRRRDPDDGRARTIEATRAGTSLAERMPDAPAAMRDAIAGLAEEDRAGLLRCLSLIIRSLQEAEAIPVQRMCLTCRHFRPHVHSDPARPHHCRFVDAAFGDGGLRLDCADHETATEEEAARNRARLSAVG</sequence>